<comment type="caution">
    <text evidence="2">The sequence shown here is derived from an EMBL/GenBank/DDBJ whole genome shotgun (WGS) entry which is preliminary data.</text>
</comment>
<protein>
    <submittedName>
        <fullName evidence="2">Uncharacterized protein</fullName>
    </submittedName>
</protein>
<gene>
    <name evidence="2" type="ORF">FCC1311_016662</name>
</gene>
<feature type="region of interest" description="Disordered" evidence="1">
    <location>
        <begin position="1"/>
        <end position="49"/>
    </location>
</feature>
<dbReference type="AlphaFoldDB" id="A0A2R5G6N0"/>
<sequence>MSYTPTKAVQDEIEKRKKEDEEAREQAKKDVSARMKKLAGTGGQAPGFSTAQLGAQIAAVTKSAGSDKRNKNGGLSVKAIAKAAGDGGDDDDEDDDVDEDNDK</sequence>
<feature type="region of interest" description="Disordered" evidence="1">
    <location>
        <begin position="81"/>
        <end position="103"/>
    </location>
</feature>
<evidence type="ECO:0000313" key="3">
    <source>
        <dbReference type="Proteomes" id="UP000241890"/>
    </source>
</evidence>
<name>A0A2R5G6N0_9STRA</name>
<feature type="compositionally biased region" description="Basic and acidic residues" evidence="1">
    <location>
        <begin position="9"/>
        <end position="33"/>
    </location>
</feature>
<evidence type="ECO:0000313" key="2">
    <source>
        <dbReference type="EMBL" id="GBG25448.1"/>
    </source>
</evidence>
<dbReference type="EMBL" id="BEYU01000012">
    <property type="protein sequence ID" value="GBG25448.1"/>
    <property type="molecule type" value="Genomic_DNA"/>
</dbReference>
<reference evidence="2 3" key="1">
    <citation type="submission" date="2017-12" db="EMBL/GenBank/DDBJ databases">
        <title>Sequencing, de novo assembly and annotation of complete genome of a new Thraustochytrid species, strain FCC1311.</title>
        <authorList>
            <person name="Sedici K."/>
            <person name="Godart F."/>
            <person name="Aiese Cigliano R."/>
            <person name="Sanseverino W."/>
            <person name="Barakat M."/>
            <person name="Ortet P."/>
            <person name="Marechal E."/>
            <person name="Cagnac O."/>
            <person name="Amato A."/>
        </authorList>
    </citation>
    <scope>NUCLEOTIDE SEQUENCE [LARGE SCALE GENOMIC DNA]</scope>
</reference>
<proteinExistence type="predicted"/>
<evidence type="ECO:0000256" key="1">
    <source>
        <dbReference type="SAM" id="MobiDB-lite"/>
    </source>
</evidence>
<dbReference type="InParanoid" id="A0A2R5G6N0"/>
<feature type="compositionally biased region" description="Acidic residues" evidence="1">
    <location>
        <begin position="87"/>
        <end position="103"/>
    </location>
</feature>
<accession>A0A2R5G6N0</accession>
<keyword evidence="3" id="KW-1185">Reference proteome</keyword>
<dbReference type="Proteomes" id="UP000241890">
    <property type="component" value="Unassembled WGS sequence"/>
</dbReference>
<organism evidence="2 3">
    <name type="scientific">Hondaea fermentalgiana</name>
    <dbReference type="NCBI Taxonomy" id="2315210"/>
    <lineage>
        <taxon>Eukaryota</taxon>
        <taxon>Sar</taxon>
        <taxon>Stramenopiles</taxon>
        <taxon>Bigyra</taxon>
        <taxon>Labyrinthulomycetes</taxon>
        <taxon>Thraustochytrida</taxon>
        <taxon>Thraustochytriidae</taxon>
        <taxon>Hondaea</taxon>
    </lineage>
</organism>